<accession>A0A0G3XHL9</accession>
<feature type="region of interest" description="Disordered" evidence="1">
    <location>
        <begin position="105"/>
        <end position="145"/>
    </location>
</feature>
<evidence type="ECO:0000313" key="3">
    <source>
        <dbReference type="Proteomes" id="UP000035287"/>
    </source>
</evidence>
<dbReference type="EMBL" id="CP011770">
    <property type="protein sequence ID" value="AKM10111.1"/>
    <property type="molecule type" value="Genomic_DNA"/>
</dbReference>
<dbReference type="AlphaFoldDB" id="A0A0G3XHL9"/>
<feature type="region of interest" description="Disordered" evidence="1">
    <location>
        <begin position="188"/>
        <end position="207"/>
    </location>
</feature>
<proteinExistence type="predicted"/>
<name>A0A0G3XHL9_9SPHN</name>
<dbReference type="KEGG" id="cna:AB433_09200"/>
<keyword evidence="3" id="KW-1185">Reference proteome</keyword>
<organism evidence="2 3">
    <name type="scientific">Croceicoccus naphthovorans</name>
    <dbReference type="NCBI Taxonomy" id="1348774"/>
    <lineage>
        <taxon>Bacteria</taxon>
        <taxon>Pseudomonadati</taxon>
        <taxon>Pseudomonadota</taxon>
        <taxon>Alphaproteobacteria</taxon>
        <taxon>Sphingomonadales</taxon>
        <taxon>Erythrobacteraceae</taxon>
        <taxon>Croceicoccus</taxon>
    </lineage>
</organism>
<dbReference type="PATRIC" id="fig|1348774.3.peg.1931"/>
<reference evidence="2 3" key="1">
    <citation type="submission" date="2015-06" db="EMBL/GenBank/DDBJ databases">
        <authorList>
            <person name="Zeng Y."/>
            <person name="Huang Y."/>
        </authorList>
    </citation>
    <scope>NUCLEOTIDE SEQUENCE [LARGE SCALE GENOMIC DNA]</scope>
    <source>
        <strain evidence="2 3">PQ-2</strain>
    </source>
</reference>
<evidence type="ECO:0000313" key="2">
    <source>
        <dbReference type="EMBL" id="AKM10111.1"/>
    </source>
</evidence>
<protein>
    <submittedName>
        <fullName evidence="2">Uncharacterized protein</fullName>
    </submittedName>
</protein>
<dbReference type="Proteomes" id="UP000035287">
    <property type="component" value="Chromosome"/>
</dbReference>
<gene>
    <name evidence="2" type="ORF">AB433_09200</name>
</gene>
<sequence length="207" mass="22135">MTVLGALIHFDLLSKAGKGEVRVTETAEEILHGITQEERDSATLKAAFAPQLFQSIHSRFPDGIPSEGTIKSFLMREGFSDAAVGPAINAFMETYHEVENIRESESYGGGADEAPDSPAQTQETPMQPAADTPTPPPPPAADDLNKINMDIRGDQVLISGLLDAKGLGLLEKKVAALKMLLAVHMDANDTDDNETSPITGINDKPLN</sequence>
<evidence type="ECO:0000256" key="1">
    <source>
        <dbReference type="SAM" id="MobiDB-lite"/>
    </source>
</evidence>